<reference evidence="2" key="1">
    <citation type="journal article" date="2019" name="Int. J. Syst. Evol. Microbiol.">
        <title>The Global Catalogue of Microorganisms (GCM) 10K type strain sequencing project: providing services to taxonomists for standard genome sequencing and annotation.</title>
        <authorList>
            <consortium name="The Broad Institute Genomics Platform"/>
            <consortium name="The Broad Institute Genome Sequencing Center for Infectious Disease"/>
            <person name="Wu L."/>
            <person name="Ma J."/>
        </authorList>
    </citation>
    <scope>NUCLEOTIDE SEQUENCE [LARGE SCALE GENOMIC DNA]</scope>
    <source>
        <strain evidence="2">CGMCC 1.10130</strain>
    </source>
</reference>
<comment type="caution">
    <text evidence="1">The sequence shown here is derived from an EMBL/GenBank/DDBJ whole genome shotgun (WGS) entry which is preliminary data.</text>
</comment>
<keyword evidence="2" id="KW-1185">Reference proteome</keyword>
<dbReference type="EMBL" id="BMDX01000002">
    <property type="protein sequence ID" value="GGA67081.1"/>
    <property type="molecule type" value="Genomic_DNA"/>
</dbReference>
<dbReference type="Pfam" id="PF10980">
    <property type="entry name" value="DUF2787"/>
    <property type="match status" value="1"/>
</dbReference>
<dbReference type="AlphaFoldDB" id="A0A8J2U2I2"/>
<gene>
    <name evidence="1" type="ORF">GCM10011369_05870</name>
</gene>
<dbReference type="PANTHER" id="PTHR38978:SF2">
    <property type="entry name" value="DUF2787 DOMAIN-CONTAINING PROTEIN"/>
    <property type="match status" value="1"/>
</dbReference>
<evidence type="ECO:0000313" key="2">
    <source>
        <dbReference type="Proteomes" id="UP000619743"/>
    </source>
</evidence>
<dbReference type="OrthoDB" id="5589278at2"/>
<evidence type="ECO:0008006" key="3">
    <source>
        <dbReference type="Google" id="ProtNLM"/>
    </source>
</evidence>
<sequence length="134" mass="15171">MMTVSTSLPLPVSEQFASLLAEQLKNVTSNAVTLNFRDESYDAESGGFRPVEIRLERHLSQWHIQYITEFCYVGIGPFAELTKSLDFDFSCGIFQSIIGECAIEKGAGMYVVWEPNFLSYWQEMEAFSLTICSD</sequence>
<dbReference type="Proteomes" id="UP000619743">
    <property type="component" value="Unassembled WGS sequence"/>
</dbReference>
<dbReference type="Gene3D" id="3.10.450.430">
    <property type="entry name" value="Protein of unknown function DUF2787"/>
    <property type="match status" value="1"/>
</dbReference>
<proteinExistence type="predicted"/>
<protein>
    <recommendedName>
        <fullName evidence="3">DUF2787 domain-containing protein</fullName>
    </recommendedName>
</protein>
<organism evidence="1 2">
    <name type="scientific">Neiella marina</name>
    <dbReference type="NCBI Taxonomy" id="508461"/>
    <lineage>
        <taxon>Bacteria</taxon>
        <taxon>Pseudomonadati</taxon>
        <taxon>Pseudomonadota</taxon>
        <taxon>Gammaproteobacteria</taxon>
        <taxon>Alteromonadales</taxon>
        <taxon>Echinimonadaceae</taxon>
        <taxon>Neiella</taxon>
    </lineage>
</organism>
<name>A0A8J2U2I2_9GAMM</name>
<evidence type="ECO:0000313" key="1">
    <source>
        <dbReference type="EMBL" id="GGA67081.1"/>
    </source>
</evidence>
<dbReference type="PANTHER" id="PTHR38978">
    <property type="entry name" value="DUF2787 DOMAIN-CONTAINING PROTEIN"/>
    <property type="match status" value="1"/>
</dbReference>
<accession>A0A8J2U2I2</accession>
<dbReference type="RefSeq" id="WP_087504459.1">
    <property type="nucleotide sequence ID" value="NZ_BMDX01000002.1"/>
</dbReference>
<dbReference type="InterPro" id="IPR021248">
    <property type="entry name" value="DUF2787"/>
</dbReference>